<accession>A0A974NMG6</accession>
<dbReference type="Gene3D" id="3.40.630.30">
    <property type="match status" value="1"/>
</dbReference>
<dbReference type="Proteomes" id="UP000595254">
    <property type="component" value="Chromosome"/>
</dbReference>
<dbReference type="GO" id="GO:0016747">
    <property type="term" value="F:acyltransferase activity, transferring groups other than amino-acyl groups"/>
    <property type="evidence" value="ECO:0007669"/>
    <property type="project" value="InterPro"/>
</dbReference>
<dbReference type="RefSeq" id="WP_040373465.1">
    <property type="nucleotide sequence ID" value="NZ_CP068053.1"/>
</dbReference>
<dbReference type="PANTHER" id="PTHR43792">
    <property type="entry name" value="GNAT FAMILY, PUTATIVE (AFU_ORTHOLOGUE AFUA_3G00765)-RELATED-RELATED"/>
    <property type="match status" value="1"/>
</dbReference>
<dbReference type="InterPro" id="IPR016181">
    <property type="entry name" value="Acyl_CoA_acyltransferase"/>
</dbReference>
<keyword evidence="3" id="KW-1185">Reference proteome</keyword>
<dbReference type="PROSITE" id="PS51186">
    <property type="entry name" value="GNAT"/>
    <property type="match status" value="1"/>
</dbReference>
<sequence>MIIETKRLILRPFKMDDLSSLHSIFSDPETMAFYPAPFSEEQTKSWIKRNLERYQVDGFGLWGVLLKENNQLIGDCGLVTQTIADRTYVEIGYHINKNEWSKGYATEAAKSCMEYGFHTLGLNKLISIIDPKNHQSIRVAEKIGFTKEQDLFIFNKIHSIYSDDRSSINGHQNKKIMDTIL</sequence>
<evidence type="ECO:0000313" key="3">
    <source>
        <dbReference type="Proteomes" id="UP000595254"/>
    </source>
</evidence>
<dbReference type="AlphaFoldDB" id="A0A974NMG6"/>
<dbReference type="EMBL" id="CP068053">
    <property type="protein sequence ID" value="QQT00574.1"/>
    <property type="molecule type" value="Genomic_DNA"/>
</dbReference>
<dbReference type="Pfam" id="PF13302">
    <property type="entry name" value="Acetyltransf_3"/>
    <property type="match status" value="1"/>
</dbReference>
<protein>
    <submittedName>
        <fullName evidence="2">GNAT family N-acetyltransferase</fullName>
    </submittedName>
</protein>
<dbReference type="InterPro" id="IPR000182">
    <property type="entry name" value="GNAT_dom"/>
</dbReference>
<gene>
    <name evidence="2" type="ORF">I6J18_01115</name>
</gene>
<dbReference type="PANTHER" id="PTHR43792:SF1">
    <property type="entry name" value="N-ACETYLTRANSFERASE DOMAIN-CONTAINING PROTEIN"/>
    <property type="match status" value="1"/>
</dbReference>
<proteinExistence type="predicted"/>
<dbReference type="KEGG" id="ppsr:I6J18_01115"/>
<evidence type="ECO:0000259" key="1">
    <source>
        <dbReference type="PROSITE" id="PS51186"/>
    </source>
</evidence>
<name>A0A974NMG6_PERPY</name>
<reference evidence="2 3" key="1">
    <citation type="submission" date="2021-01" db="EMBL/GenBank/DDBJ databases">
        <title>FDA dAtabase for Regulatory Grade micrObial Sequences (FDA-ARGOS): Supporting development and validation of Infectious Disease Dx tests.</title>
        <authorList>
            <person name="Nelson B."/>
            <person name="Plummer A."/>
            <person name="Tallon L."/>
            <person name="Sadzewicz L."/>
            <person name="Zhao X."/>
            <person name="Boylan J."/>
            <person name="Ott S."/>
            <person name="Bowen H."/>
            <person name="Vavikolanu K."/>
            <person name="Mehta A."/>
            <person name="Aluvathingal J."/>
            <person name="Nadendla S."/>
            <person name="Myers T."/>
            <person name="Yan Y."/>
            <person name="Sichtig H."/>
        </authorList>
    </citation>
    <scope>NUCLEOTIDE SEQUENCE [LARGE SCALE GENOMIC DNA]</scope>
    <source>
        <strain evidence="2 3">FDAARGOS_1161</strain>
    </source>
</reference>
<feature type="domain" description="N-acetyltransferase" evidence="1">
    <location>
        <begin position="8"/>
        <end position="166"/>
    </location>
</feature>
<evidence type="ECO:0000313" key="2">
    <source>
        <dbReference type="EMBL" id="QQT00574.1"/>
    </source>
</evidence>
<dbReference type="SUPFAM" id="SSF55729">
    <property type="entry name" value="Acyl-CoA N-acyltransferases (Nat)"/>
    <property type="match status" value="1"/>
</dbReference>
<dbReference type="InterPro" id="IPR051531">
    <property type="entry name" value="N-acetyltransferase"/>
</dbReference>
<organism evidence="2 3">
    <name type="scientific">Peribacillus psychrosaccharolyticus</name>
    <name type="common">Bacillus psychrosaccharolyticus</name>
    <dbReference type="NCBI Taxonomy" id="1407"/>
    <lineage>
        <taxon>Bacteria</taxon>
        <taxon>Bacillati</taxon>
        <taxon>Bacillota</taxon>
        <taxon>Bacilli</taxon>
        <taxon>Bacillales</taxon>
        <taxon>Bacillaceae</taxon>
        <taxon>Peribacillus</taxon>
    </lineage>
</organism>